<name>A0ABX7BPN5_9CAUL</name>
<gene>
    <name evidence="2" type="ORF">JIP62_00510</name>
</gene>
<dbReference type="Proteomes" id="UP000595448">
    <property type="component" value="Chromosome"/>
</dbReference>
<sequence>MPKSTAALMLALTALIAACSEAEQKTPSAPEVPAAPAAPVPPVNEGPMTAARAIALFEGLPTACKPIASLKFQMNQCDLKRGQGKTDADLATELLTLRGEWAALSPDQVITQCTETFAALERTPMPRECWGM</sequence>
<dbReference type="RefSeq" id="WP_201103030.1">
    <property type="nucleotide sequence ID" value="NZ_CP067977.1"/>
</dbReference>
<keyword evidence="1" id="KW-0732">Signal</keyword>
<organism evidence="2 3">
    <name type="scientific">Brevundimonas vitisensis</name>
    <dbReference type="NCBI Taxonomy" id="2800818"/>
    <lineage>
        <taxon>Bacteria</taxon>
        <taxon>Pseudomonadati</taxon>
        <taxon>Pseudomonadota</taxon>
        <taxon>Alphaproteobacteria</taxon>
        <taxon>Caulobacterales</taxon>
        <taxon>Caulobacteraceae</taxon>
        <taxon>Brevundimonas</taxon>
    </lineage>
</organism>
<dbReference type="PROSITE" id="PS51257">
    <property type="entry name" value="PROKAR_LIPOPROTEIN"/>
    <property type="match status" value="1"/>
</dbReference>
<feature type="chain" id="PRO_5046484114" evidence="1">
    <location>
        <begin position="23"/>
        <end position="132"/>
    </location>
</feature>
<accession>A0ABX7BPN5</accession>
<evidence type="ECO:0000313" key="3">
    <source>
        <dbReference type="Proteomes" id="UP000595448"/>
    </source>
</evidence>
<proteinExistence type="predicted"/>
<protein>
    <submittedName>
        <fullName evidence="2">Uncharacterized protein</fullName>
    </submittedName>
</protein>
<feature type="signal peptide" evidence="1">
    <location>
        <begin position="1"/>
        <end position="22"/>
    </location>
</feature>
<keyword evidence="3" id="KW-1185">Reference proteome</keyword>
<evidence type="ECO:0000313" key="2">
    <source>
        <dbReference type="EMBL" id="QQQ18673.1"/>
    </source>
</evidence>
<reference evidence="2 3" key="1">
    <citation type="submission" date="2021-01" db="EMBL/GenBank/DDBJ databases">
        <title>Brevundimonas vitis sp. nov., an bacterium isolated from grape (Vitis vinifera).</title>
        <authorList>
            <person name="Jiang L."/>
            <person name="Lee J."/>
        </authorList>
    </citation>
    <scope>NUCLEOTIDE SEQUENCE [LARGE SCALE GENOMIC DNA]</scope>
    <source>
        <strain evidence="2 3">GRTSA-9</strain>
    </source>
</reference>
<dbReference type="EMBL" id="CP067977">
    <property type="protein sequence ID" value="QQQ18673.1"/>
    <property type="molecule type" value="Genomic_DNA"/>
</dbReference>
<evidence type="ECO:0000256" key="1">
    <source>
        <dbReference type="SAM" id="SignalP"/>
    </source>
</evidence>